<comment type="subcellular location">
    <subcellularLocation>
        <location evidence="8">Cell membrane</location>
        <topology evidence="8">Peripheral membrane protein</topology>
    </subcellularLocation>
    <subcellularLocation>
        <location evidence="1">Membrane</location>
    </subcellularLocation>
</comment>
<dbReference type="PRINTS" id="PR00125">
    <property type="entry name" value="ATPASEDELTA"/>
</dbReference>
<reference evidence="9 10" key="1">
    <citation type="journal article" date="2015" name="Environ. Microbiol.">
        <title>Methane oxidation coupled to nitrate reduction under hypoxia by the Gammaproteobacterium Methylomonas denitrificans, sp. nov. type strain FJG1.</title>
        <authorList>
            <person name="Kits K.D."/>
            <person name="Klotz M.G."/>
            <person name="Stein L.Y."/>
        </authorList>
    </citation>
    <scope>NUCLEOTIDE SEQUENCE [LARGE SCALE GENOMIC DNA]</scope>
    <source>
        <strain evidence="9 10">FJG1</strain>
    </source>
</reference>
<evidence type="ECO:0000256" key="6">
    <source>
        <dbReference type="ARBA" id="ARBA00023196"/>
    </source>
</evidence>
<evidence type="ECO:0000313" key="9">
    <source>
        <dbReference type="EMBL" id="AMK77014.1"/>
    </source>
</evidence>
<dbReference type="RefSeq" id="WP_036276036.1">
    <property type="nucleotide sequence ID" value="NZ_CP014476.1"/>
</dbReference>
<evidence type="ECO:0000256" key="4">
    <source>
        <dbReference type="ARBA" id="ARBA00023065"/>
    </source>
</evidence>
<dbReference type="EMBL" id="CP014476">
    <property type="protein sequence ID" value="AMK77014.1"/>
    <property type="molecule type" value="Genomic_DNA"/>
</dbReference>
<keyword evidence="6 8" id="KW-0139">CF(1)</keyword>
<proteinExistence type="inferred from homology"/>
<dbReference type="InterPro" id="IPR000711">
    <property type="entry name" value="ATPase_OSCP/dsu"/>
</dbReference>
<dbReference type="Proteomes" id="UP000030512">
    <property type="component" value="Chromosome"/>
</dbReference>
<protein>
    <recommendedName>
        <fullName evidence="8">ATP synthase subunit delta</fullName>
    </recommendedName>
    <alternativeName>
        <fullName evidence="8">ATP synthase F(1) sector subunit delta</fullName>
    </alternativeName>
    <alternativeName>
        <fullName evidence="8">F-type ATPase subunit delta</fullName>
        <shortName evidence="8">F-ATPase subunit delta</shortName>
    </alternativeName>
</protein>
<dbReference type="OrthoDB" id="9816221at2"/>
<dbReference type="NCBIfam" id="TIGR01145">
    <property type="entry name" value="ATP_synt_delta"/>
    <property type="match status" value="1"/>
</dbReference>
<dbReference type="GO" id="GO:0046933">
    <property type="term" value="F:proton-transporting ATP synthase activity, rotational mechanism"/>
    <property type="evidence" value="ECO:0007669"/>
    <property type="project" value="UniProtKB-UniRule"/>
</dbReference>
<evidence type="ECO:0000256" key="2">
    <source>
        <dbReference type="ARBA" id="ARBA00022448"/>
    </source>
</evidence>
<gene>
    <name evidence="8" type="primary">atpH</name>
    <name evidence="9" type="ORF">JT25_011020</name>
</gene>
<evidence type="ECO:0000256" key="3">
    <source>
        <dbReference type="ARBA" id="ARBA00022781"/>
    </source>
</evidence>
<organism evidence="9 10">
    <name type="scientific">Methylomonas denitrificans</name>
    <dbReference type="NCBI Taxonomy" id="1538553"/>
    <lineage>
        <taxon>Bacteria</taxon>
        <taxon>Pseudomonadati</taxon>
        <taxon>Pseudomonadota</taxon>
        <taxon>Gammaproteobacteria</taxon>
        <taxon>Methylococcales</taxon>
        <taxon>Methylococcaceae</taxon>
        <taxon>Methylomonas</taxon>
    </lineage>
</organism>
<dbReference type="SUPFAM" id="SSF47928">
    <property type="entry name" value="N-terminal domain of the delta subunit of the F1F0-ATP synthase"/>
    <property type="match status" value="1"/>
</dbReference>
<dbReference type="AlphaFoldDB" id="A0A126T5K0"/>
<keyword evidence="2 8" id="KW-0813">Transport</keyword>
<accession>A0A126T5K0</accession>
<comment type="function">
    <text evidence="8">F(1)F(0) ATP synthase produces ATP from ADP in the presence of a proton or sodium gradient. F-type ATPases consist of two structural domains, F(1) containing the extramembraneous catalytic core and F(0) containing the membrane proton channel, linked together by a central stalk and a peripheral stalk. During catalysis, ATP synthesis in the catalytic domain of F(1) is coupled via a rotary mechanism of the central stalk subunits to proton translocation.</text>
</comment>
<dbReference type="InterPro" id="IPR026015">
    <property type="entry name" value="ATP_synth_OSCP/delta_N_sf"/>
</dbReference>
<name>A0A126T5K0_9GAMM</name>
<dbReference type="Gene3D" id="1.10.520.20">
    <property type="entry name" value="N-terminal domain of the delta subunit of the F1F0-ATP synthase"/>
    <property type="match status" value="1"/>
</dbReference>
<dbReference type="STRING" id="1538553.JT25_011020"/>
<keyword evidence="3 8" id="KW-0375">Hydrogen ion transport</keyword>
<sequence length="176" mass="19406">MAELSTLARPYAEAAFKRAKETGASKQWSDSLTFLSLVIQDEALAAIVKNPRVGKQHTAQLILDICQDQIHDEAKNLLKVLIENDKLPLLPQISVMFEQYKADDEGYVNVDLYSAYSLTKAEQGKYVAMLEKLLHKKVNASVSVDKSLIGGILAKAGDKVIDGSIKGQLHQLAKRL</sequence>
<dbReference type="KEGG" id="mdn:JT25_011020"/>
<dbReference type="PANTHER" id="PTHR11910">
    <property type="entry name" value="ATP SYNTHASE DELTA CHAIN"/>
    <property type="match status" value="1"/>
</dbReference>
<keyword evidence="8" id="KW-1003">Cell membrane</keyword>
<dbReference type="Pfam" id="PF00213">
    <property type="entry name" value="OSCP"/>
    <property type="match status" value="1"/>
</dbReference>
<dbReference type="NCBIfam" id="NF004402">
    <property type="entry name" value="PRK05758.2-2"/>
    <property type="match status" value="1"/>
</dbReference>
<keyword evidence="7 8" id="KW-0066">ATP synthesis</keyword>
<dbReference type="HAMAP" id="MF_01416">
    <property type="entry name" value="ATP_synth_delta_bact"/>
    <property type="match status" value="1"/>
</dbReference>
<evidence type="ECO:0000313" key="10">
    <source>
        <dbReference type="Proteomes" id="UP000030512"/>
    </source>
</evidence>
<keyword evidence="4 8" id="KW-0406">Ion transport</keyword>
<evidence type="ECO:0000256" key="5">
    <source>
        <dbReference type="ARBA" id="ARBA00023136"/>
    </source>
</evidence>
<comment type="similarity">
    <text evidence="8">Belongs to the ATPase delta chain family.</text>
</comment>
<comment type="function">
    <text evidence="8">This protein is part of the stalk that links CF(0) to CF(1). It either transmits conformational changes from CF(0) to CF(1) or is implicated in proton conduction.</text>
</comment>
<evidence type="ECO:0000256" key="8">
    <source>
        <dbReference type="HAMAP-Rule" id="MF_01416"/>
    </source>
</evidence>
<evidence type="ECO:0000256" key="7">
    <source>
        <dbReference type="ARBA" id="ARBA00023310"/>
    </source>
</evidence>
<dbReference type="GO" id="GO:0005886">
    <property type="term" value="C:plasma membrane"/>
    <property type="evidence" value="ECO:0007669"/>
    <property type="project" value="UniProtKB-SubCell"/>
</dbReference>
<evidence type="ECO:0000256" key="1">
    <source>
        <dbReference type="ARBA" id="ARBA00004370"/>
    </source>
</evidence>
<dbReference type="GO" id="GO:0045259">
    <property type="term" value="C:proton-transporting ATP synthase complex"/>
    <property type="evidence" value="ECO:0007669"/>
    <property type="project" value="UniProtKB-KW"/>
</dbReference>
<keyword evidence="10" id="KW-1185">Reference proteome</keyword>
<keyword evidence="5 8" id="KW-0472">Membrane</keyword>